<evidence type="ECO:0000256" key="6">
    <source>
        <dbReference type="RuleBase" id="RU364052"/>
    </source>
</evidence>
<dbReference type="InterPro" id="IPR002937">
    <property type="entry name" value="Amino_oxidase"/>
</dbReference>
<evidence type="ECO:0000256" key="5">
    <source>
        <dbReference type="ARBA" id="ARBA00023133"/>
    </source>
</evidence>
<dbReference type="EC" id="1.3.3.15" evidence="6"/>
<evidence type="ECO:0000259" key="7">
    <source>
        <dbReference type="Pfam" id="PF01593"/>
    </source>
</evidence>
<dbReference type="SUPFAM" id="SSF54373">
    <property type="entry name" value="FAD-linked reductases, C-terminal domain"/>
    <property type="match status" value="1"/>
</dbReference>
<comment type="similarity">
    <text evidence="6">Belongs to the protoporphyrinogen/coproporphyrinogen oxidase family. Coproporphyrinogen III oxidase subfamily.</text>
</comment>
<dbReference type="RefSeq" id="WP_284055595.1">
    <property type="nucleotide sequence ID" value="NZ_JAMSLR010000001.1"/>
</dbReference>
<comment type="catalytic activity">
    <reaction evidence="6">
        <text>coproporphyrinogen III + 3 O2 = coproporphyrin III + 3 H2O2</text>
        <dbReference type="Rhea" id="RHEA:43436"/>
        <dbReference type="ChEBI" id="CHEBI:15379"/>
        <dbReference type="ChEBI" id="CHEBI:16240"/>
        <dbReference type="ChEBI" id="CHEBI:57309"/>
        <dbReference type="ChEBI" id="CHEBI:131725"/>
        <dbReference type="EC" id="1.3.3.15"/>
    </reaction>
</comment>
<dbReference type="InterPro" id="IPR050464">
    <property type="entry name" value="Zeta_carotene_desat/Oxidored"/>
</dbReference>
<evidence type="ECO:0000256" key="4">
    <source>
        <dbReference type="ARBA" id="ARBA00023002"/>
    </source>
</evidence>
<evidence type="ECO:0000256" key="3">
    <source>
        <dbReference type="ARBA" id="ARBA00022827"/>
    </source>
</evidence>
<reference evidence="8" key="1">
    <citation type="submission" date="2022-06" db="EMBL/GenBank/DDBJ databases">
        <title>CFH 74404 Thermomicrobiaceae sp.</title>
        <authorList>
            <person name="Ming H."/>
            <person name="Li W.-J."/>
            <person name="Zhao Z."/>
        </authorList>
    </citation>
    <scope>NUCLEOTIDE SEQUENCE</scope>
    <source>
        <strain evidence="8">CFH 74404</strain>
    </source>
</reference>
<organism evidence="8 9">
    <name type="scientific">Thermalbibacter longus</name>
    <dbReference type="NCBI Taxonomy" id="2951981"/>
    <lineage>
        <taxon>Bacteria</taxon>
        <taxon>Pseudomonadati</taxon>
        <taxon>Thermomicrobiota</taxon>
        <taxon>Thermomicrobia</taxon>
        <taxon>Thermomicrobiales</taxon>
        <taxon>Thermomicrobiaceae</taxon>
        <taxon>Thermalbibacter</taxon>
    </lineage>
</organism>
<dbReference type="InterPro" id="IPR004572">
    <property type="entry name" value="Protoporphyrinogen_oxidase"/>
</dbReference>
<comment type="function">
    <text evidence="6">Involved in coproporphyrin-dependent heme b biosynthesis. Catalyzes the oxidation of coproporphyrinogen III to coproporphyrin III.</text>
</comment>
<keyword evidence="6" id="KW-0963">Cytoplasm</keyword>
<keyword evidence="5 6" id="KW-0350">Heme biosynthesis</keyword>
<dbReference type="Gene3D" id="1.10.3110.10">
    <property type="entry name" value="protoporphyrinogen ix oxidase, domain 3"/>
    <property type="match status" value="1"/>
</dbReference>
<comment type="caution">
    <text evidence="8">The sequence shown here is derived from an EMBL/GenBank/DDBJ whole genome shotgun (WGS) entry which is preliminary data.</text>
</comment>
<comment type="subcellular location">
    <subcellularLocation>
        <location evidence="6">Cytoplasm</location>
    </subcellularLocation>
</comment>
<dbReference type="GO" id="GO:0004729">
    <property type="term" value="F:oxygen-dependent protoporphyrinogen oxidase activity"/>
    <property type="evidence" value="ECO:0007669"/>
    <property type="project" value="UniProtKB-UniRule"/>
</dbReference>
<keyword evidence="3 6" id="KW-0274">FAD</keyword>
<proteinExistence type="inferred from homology"/>
<keyword evidence="2 6" id="KW-0285">Flavoprotein</keyword>
<dbReference type="Proteomes" id="UP001165306">
    <property type="component" value="Unassembled WGS sequence"/>
</dbReference>
<evidence type="ECO:0000313" key="9">
    <source>
        <dbReference type="Proteomes" id="UP001165306"/>
    </source>
</evidence>
<evidence type="ECO:0000256" key="2">
    <source>
        <dbReference type="ARBA" id="ARBA00022630"/>
    </source>
</evidence>
<dbReference type="NCBIfam" id="TIGR00562">
    <property type="entry name" value="proto_IX_ox"/>
    <property type="match status" value="1"/>
</dbReference>
<gene>
    <name evidence="8" type="primary">hemG</name>
    <name evidence="8" type="ORF">NET02_01470</name>
</gene>
<dbReference type="SUPFAM" id="SSF51905">
    <property type="entry name" value="FAD/NAD(P)-binding domain"/>
    <property type="match status" value="1"/>
</dbReference>
<dbReference type="PANTHER" id="PTHR42923">
    <property type="entry name" value="PROTOPORPHYRINOGEN OXIDASE"/>
    <property type="match status" value="1"/>
</dbReference>
<keyword evidence="9" id="KW-1185">Reference proteome</keyword>
<dbReference type="AlphaFoldDB" id="A0AA42B922"/>
<dbReference type="EMBL" id="JAMSLR010000001">
    <property type="protein sequence ID" value="MCM8747811.1"/>
    <property type="molecule type" value="Genomic_DNA"/>
</dbReference>
<dbReference type="GO" id="GO:0006783">
    <property type="term" value="P:heme biosynthetic process"/>
    <property type="evidence" value="ECO:0007669"/>
    <property type="project" value="UniProtKB-UniRule"/>
</dbReference>
<feature type="domain" description="Amine oxidase" evidence="7">
    <location>
        <begin position="16"/>
        <end position="461"/>
    </location>
</feature>
<accession>A0AA42B922</accession>
<evidence type="ECO:0000313" key="8">
    <source>
        <dbReference type="EMBL" id="MCM8747811.1"/>
    </source>
</evidence>
<sequence>MGPDALHHIAVIGGGIAGLAAAYRLQGVVASTPLRITLVEATDRLGGWVRTDRWGDVLVEAGPDSFLATKPAARALAIELGLGAELVGLRPGFESAFIARRGRLEPLPEGFSLMIPTRLRPLLTSGLLSNRGKLRLALDLLLPPRRDDEDESLAAFVRRRLGSEAYEWIAQPLLAGIYASDAEHLSLLATFPQLRELELRHGSLIRGALTQRRSRARSGSGSTFLTLRGGMGTLIEELVRRLHQVDVRLGDAAILLSECRGGYRITLTSGHDLDADAVIIATPAYAAARLLEPLDRELTRLLEGIPYASTATVTLVYRACDVAPVARGRGVVVPVAEGREVTAVTWVANKFEGRAPPDLAPVRVFLGRYGREGILELPDDRLVELAREELRGLFGLRAEPLHAIVHRQARSIPQYLVGHLDRIKEIEARLAVHPGLFLIGAAYRGVGLPDCIAGAERAARSALSAFQLEASGIS</sequence>
<comment type="cofactor">
    <cofactor evidence="1 6">
        <name>FAD</name>
        <dbReference type="ChEBI" id="CHEBI:57692"/>
    </cofactor>
</comment>
<dbReference type="Gene3D" id="3.50.50.60">
    <property type="entry name" value="FAD/NAD(P)-binding domain"/>
    <property type="match status" value="1"/>
</dbReference>
<dbReference type="Gene3D" id="3.90.660.20">
    <property type="entry name" value="Protoporphyrinogen oxidase, mitochondrial, domain 2"/>
    <property type="match status" value="1"/>
</dbReference>
<comment type="pathway">
    <text evidence="6">Porphyrin-containing compound metabolism; protoheme biosynthesis.</text>
</comment>
<name>A0AA42B922_9BACT</name>
<dbReference type="InterPro" id="IPR036188">
    <property type="entry name" value="FAD/NAD-bd_sf"/>
</dbReference>
<dbReference type="GO" id="GO:0005737">
    <property type="term" value="C:cytoplasm"/>
    <property type="evidence" value="ECO:0007669"/>
    <property type="project" value="UniProtKB-SubCell"/>
</dbReference>
<evidence type="ECO:0000256" key="1">
    <source>
        <dbReference type="ARBA" id="ARBA00001974"/>
    </source>
</evidence>
<keyword evidence="4 6" id="KW-0560">Oxidoreductase</keyword>
<dbReference type="PANTHER" id="PTHR42923:SF3">
    <property type="entry name" value="PROTOPORPHYRINOGEN OXIDASE"/>
    <property type="match status" value="1"/>
</dbReference>
<protein>
    <recommendedName>
        <fullName evidence="6">Coproporphyrinogen III oxidase</fullName>
        <ecNumber evidence="6">1.3.3.15</ecNumber>
    </recommendedName>
</protein>
<dbReference type="Pfam" id="PF01593">
    <property type="entry name" value="Amino_oxidase"/>
    <property type="match status" value="1"/>
</dbReference>